<comment type="caution">
    <text evidence="9">The sequence shown here is derived from an EMBL/GenBank/DDBJ whole genome shotgun (WGS) entry which is preliminary data.</text>
</comment>
<evidence type="ECO:0000256" key="1">
    <source>
        <dbReference type="ARBA" id="ARBA00013860"/>
    </source>
</evidence>
<evidence type="ECO:0000256" key="2">
    <source>
        <dbReference type="ARBA" id="ARBA00022490"/>
    </source>
</evidence>
<evidence type="ECO:0000256" key="3">
    <source>
        <dbReference type="ARBA" id="ARBA00022737"/>
    </source>
</evidence>
<dbReference type="GO" id="GO:0009295">
    <property type="term" value="C:nucleoid"/>
    <property type="evidence" value="ECO:0007669"/>
    <property type="project" value="UniProtKB-SubCell"/>
</dbReference>
<dbReference type="AlphaFoldDB" id="A0A1V9ENR0"/>
<evidence type="ECO:0000256" key="4">
    <source>
        <dbReference type="ARBA" id="ARBA00023015"/>
    </source>
</evidence>
<dbReference type="Pfam" id="PF02381">
    <property type="entry name" value="MraZ"/>
    <property type="match status" value="2"/>
</dbReference>
<dbReference type="GO" id="GO:0003700">
    <property type="term" value="F:DNA-binding transcription factor activity"/>
    <property type="evidence" value="ECO:0007669"/>
    <property type="project" value="UniProtKB-UniRule"/>
</dbReference>
<evidence type="ECO:0000256" key="7">
    <source>
        <dbReference type="HAMAP-Rule" id="MF_01008"/>
    </source>
</evidence>
<dbReference type="CDD" id="cd16320">
    <property type="entry name" value="MraZ_N"/>
    <property type="match status" value="1"/>
</dbReference>
<dbReference type="Proteomes" id="UP000192610">
    <property type="component" value="Unassembled WGS sequence"/>
</dbReference>
<dbReference type="EMBL" id="LVXG01000022">
    <property type="protein sequence ID" value="OQP47767.1"/>
    <property type="molecule type" value="Genomic_DNA"/>
</dbReference>
<comment type="similarity">
    <text evidence="7">Belongs to the MraZ family.</text>
</comment>
<dbReference type="GO" id="GO:0000976">
    <property type="term" value="F:transcription cis-regulatory region binding"/>
    <property type="evidence" value="ECO:0007669"/>
    <property type="project" value="TreeGrafter"/>
</dbReference>
<dbReference type="InterPro" id="IPR037914">
    <property type="entry name" value="SpoVT-AbrB_sf"/>
</dbReference>
<keyword evidence="2 7" id="KW-0963">Cytoplasm</keyword>
<dbReference type="InterPro" id="IPR020603">
    <property type="entry name" value="MraZ_dom"/>
</dbReference>
<dbReference type="SUPFAM" id="SSF89447">
    <property type="entry name" value="AbrB/MazE/MraZ-like"/>
    <property type="match status" value="1"/>
</dbReference>
<dbReference type="RefSeq" id="WP_081200774.1">
    <property type="nucleotide sequence ID" value="NZ_FOCZ01000019.1"/>
</dbReference>
<dbReference type="PANTHER" id="PTHR34701">
    <property type="entry name" value="TRANSCRIPTIONAL REGULATOR MRAZ"/>
    <property type="match status" value="1"/>
</dbReference>
<dbReference type="InterPro" id="IPR035644">
    <property type="entry name" value="MraZ_C"/>
</dbReference>
<dbReference type="PROSITE" id="PS51740">
    <property type="entry name" value="SPOVT_ABRB"/>
    <property type="match status" value="2"/>
</dbReference>
<organism evidence="9 10">
    <name type="scientific">Niastella yeongjuensis</name>
    <dbReference type="NCBI Taxonomy" id="354355"/>
    <lineage>
        <taxon>Bacteria</taxon>
        <taxon>Pseudomonadati</taxon>
        <taxon>Bacteroidota</taxon>
        <taxon>Chitinophagia</taxon>
        <taxon>Chitinophagales</taxon>
        <taxon>Chitinophagaceae</taxon>
        <taxon>Niastella</taxon>
    </lineage>
</organism>
<dbReference type="PANTHER" id="PTHR34701:SF1">
    <property type="entry name" value="TRANSCRIPTIONAL REGULATOR MRAZ"/>
    <property type="match status" value="1"/>
</dbReference>
<dbReference type="InterPro" id="IPR035642">
    <property type="entry name" value="MraZ_N"/>
</dbReference>
<proteinExistence type="inferred from homology"/>
<sequence>MIQFLGEYEATLDAKGRFLLPAGVKKQIPEDAGDQFVIARGFEKCLTLYPKKNWDPILAELSKVSEYKAENREFLRYFTMGASLSELDSAGRMLVPPNLKAHAGLEKDIVLVSVINKIEIWDKGKYQQFFESFTPEKYSDLAERVMGGQNTTQM</sequence>
<reference evidence="10" key="1">
    <citation type="submission" date="2016-04" db="EMBL/GenBank/DDBJ databases">
        <authorList>
            <person name="Chen L."/>
            <person name="Zhuang W."/>
            <person name="Wang G."/>
        </authorList>
    </citation>
    <scope>NUCLEOTIDE SEQUENCE [LARGE SCALE GENOMIC DNA]</scope>
    <source>
        <strain evidence="10">17621</strain>
    </source>
</reference>
<evidence type="ECO:0000256" key="6">
    <source>
        <dbReference type="ARBA" id="ARBA00023163"/>
    </source>
</evidence>
<dbReference type="STRING" id="354355.SAMN05660816_06333"/>
<dbReference type="Gene3D" id="3.40.1550.20">
    <property type="entry name" value="Transcriptional regulator MraZ domain"/>
    <property type="match status" value="1"/>
</dbReference>
<keyword evidence="10" id="KW-1185">Reference proteome</keyword>
<keyword evidence="3" id="KW-0677">Repeat</keyword>
<feature type="domain" description="SpoVT-AbrB" evidence="8">
    <location>
        <begin position="82"/>
        <end position="125"/>
    </location>
</feature>
<evidence type="ECO:0000313" key="10">
    <source>
        <dbReference type="Proteomes" id="UP000192610"/>
    </source>
</evidence>
<feature type="domain" description="SpoVT-AbrB" evidence="8">
    <location>
        <begin position="7"/>
        <end position="53"/>
    </location>
</feature>
<name>A0A1V9ENR0_9BACT</name>
<dbReference type="InterPro" id="IPR003444">
    <property type="entry name" value="MraZ"/>
</dbReference>
<evidence type="ECO:0000313" key="9">
    <source>
        <dbReference type="EMBL" id="OQP47767.1"/>
    </source>
</evidence>
<keyword evidence="4 7" id="KW-0805">Transcription regulation</keyword>
<dbReference type="OrthoDB" id="9807753at2"/>
<accession>A0A1V9ENR0</accession>
<gene>
    <name evidence="7" type="primary">mraZ</name>
    <name evidence="9" type="ORF">A4H97_30860</name>
</gene>
<protein>
    <recommendedName>
        <fullName evidence="1 7">Transcriptional regulator MraZ</fullName>
    </recommendedName>
</protein>
<dbReference type="InterPro" id="IPR007159">
    <property type="entry name" value="SpoVT-AbrB_dom"/>
</dbReference>
<dbReference type="GO" id="GO:0005737">
    <property type="term" value="C:cytoplasm"/>
    <property type="evidence" value="ECO:0007669"/>
    <property type="project" value="UniProtKB-UniRule"/>
</dbReference>
<dbReference type="NCBIfam" id="TIGR00242">
    <property type="entry name" value="division/cell wall cluster transcriptional repressor MraZ"/>
    <property type="match status" value="1"/>
</dbReference>
<dbReference type="InterPro" id="IPR038619">
    <property type="entry name" value="MraZ_sf"/>
</dbReference>
<keyword evidence="6 7" id="KW-0804">Transcription</keyword>
<dbReference type="HAMAP" id="MF_01008">
    <property type="entry name" value="MraZ"/>
    <property type="match status" value="1"/>
</dbReference>
<dbReference type="GO" id="GO:2000143">
    <property type="term" value="P:negative regulation of DNA-templated transcription initiation"/>
    <property type="evidence" value="ECO:0007669"/>
    <property type="project" value="TreeGrafter"/>
</dbReference>
<comment type="subunit">
    <text evidence="7">Forms oligomers.</text>
</comment>
<evidence type="ECO:0000256" key="5">
    <source>
        <dbReference type="ARBA" id="ARBA00023125"/>
    </source>
</evidence>
<keyword evidence="5 7" id="KW-0238">DNA-binding</keyword>
<evidence type="ECO:0000259" key="8">
    <source>
        <dbReference type="PROSITE" id="PS51740"/>
    </source>
</evidence>
<comment type="subcellular location">
    <subcellularLocation>
        <location evidence="7">Cytoplasm</location>
        <location evidence="7">Nucleoid</location>
    </subcellularLocation>
</comment>
<dbReference type="CDD" id="cd16321">
    <property type="entry name" value="MraZ_C"/>
    <property type="match status" value="1"/>
</dbReference>